<evidence type="ECO:0000256" key="1">
    <source>
        <dbReference type="SAM" id="MobiDB-lite"/>
    </source>
</evidence>
<protein>
    <recommendedName>
        <fullName evidence="3">Organic solvent tolerance-like N-terminal domain-containing protein</fullName>
    </recommendedName>
</protein>
<feature type="signal peptide" evidence="2">
    <location>
        <begin position="1"/>
        <end position="17"/>
    </location>
</feature>
<accession>A0A6B2M4U0</accession>
<dbReference type="Proteomes" id="UP000478417">
    <property type="component" value="Unassembled WGS sequence"/>
</dbReference>
<comment type="caution">
    <text evidence="4">The sequence shown here is derived from an EMBL/GenBank/DDBJ whole genome shotgun (WGS) entry which is preliminary data.</text>
</comment>
<dbReference type="Pfam" id="PF03968">
    <property type="entry name" value="LptD_N"/>
    <property type="match status" value="1"/>
</dbReference>
<dbReference type="InterPro" id="IPR005653">
    <property type="entry name" value="OstA-like_N"/>
</dbReference>
<dbReference type="EMBL" id="JAAGNX010000003">
    <property type="protein sequence ID" value="NDV63249.1"/>
    <property type="molecule type" value="Genomic_DNA"/>
</dbReference>
<sequence>MIQFTRRLLLLIPCVLAVSGLSGQTPDLRETIITSDRLEMQGTPDRNYFYFTGEVKVDGTNLQILCNELTIVAMRKGEETATIGEIDAIQQITARGSVEIHQAGRSAYAGLAEVNPKVGTVTLSENPKIIDGEVEVEGYQFVLHKGERKFESIPDPNAPADAPSRSVVRLGAMPDMGFDQTEEEITVDDRIESIPEDNQATPDEIDEEEGVDRVDP</sequence>
<name>A0A6B2M4U0_9BACT</name>
<reference evidence="4 5" key="1">
    <citation type="submission" date="2020-02" db="EMBL/GenBank/DDBJ databases">
        <title>Albibacoteraceae fam. nov., the first described family within the subdivision 4 Verrucomicrobia.</title>
        <authorList>
            <person name="Xi F."/>
        </authorList>
    </citation>
    <scope>NUCLEOTIDE SEQUENCE [LARGE SCALE GENOMIC DNA]</scope>
    <source>
        <strain evidence="4 5">CK1056</strain>
    </source>
</reference>
<organism evidence="4 5">
    <name type="scientific">Oceanipulchritudo coccoides</name>
    <dbReference type="NCBI Taxonomy" id="2706888"/>
    <lineage>
        <taxon>Bacteria</taxon>
        <taxon>Pseudomonadati</taxon>
        <taxon>Verrucomicrobiota</taxon>
        <taxon>Opitutia</taxon>
        <taxon>Puniceicoccales</taxon>
        <taxon>Oceanipulchritudinaceae</taxon>
        <taxon>Oceanipulchritudo</taxon>
    </lineage>
</organism>
<proteinExistence type="predicted"/>
<evidence type="ECO:0000259" key="3">
    <source>
        <dbReference type="Pfam" id="PF03968"/>
    </source>
</evidence>
<evidence type="ECO:0000256" key="2">
    <source>
        <dbReference type="SAM" id="SignalP"/>
    </source>
</evidence>
<evidence type="ECO:0000313" key="5">
    <source>
        <dbReference type="Proteomes" id="UP000478417"/>
    </source>
</evidence>
<feature type="region of interest" description="Disordered" evidence="1">
    <location>
        <begin position="177"/>
        <end position="216"/>
    </location>
</feature>
<evidence type="ECO:0000313" key="4">
    <source>
        <dbReference type="EMBL" id="NDV63249.1"/>
    </source>
</evidence>
<feature type="domain" description="Organic solvent tolerance-like N-terminal" evidence="3">
    <location>
        <begin position="33"/>
        <end position="144"/>
    </location>
</feature>
<dbReference type="Gene3D" id="2.60.450.10">
    <property type="entry name" value="Lipopolysaccharide (LPS) transport protein A like domain"/>
    <property type="match status" value="1"/>
</dbReference>
<dbReference type="AlphaFoldDB" id="A0A6B2M4U0"/>
<feature type="chain" id="PRO_5025548932" description="Organic solvent tolerance-like N-terminal domain-containing protein" evidence="2">
    <location>
        <begin position="18"/>
        <end position="216"/>
    </location>
</feature>
<gene>
    <name evidence="4" type="ORF">G0Q06_12355</name>
</gene>
<keyword evidence="2" id="KW-0732">Signal</keyword>
<keyword evidence="5" id="KW-1185">Reference proteome</keyword>
<dbReference type="RefSeq" id="WP_163966537.1">
    <property type="nucleotide sequence ID" value="NZ_JAAGNX010000003.1"/>
</dbReference>